<evidence type="ECO:0000313" key="2">
    <source>
        <dbReference type="EMBL" id="TCN72049.1"/>
    </source>
</evidence>
<dbReference type="EMBL" id="SLWB01000002">
    <property type="protein sequence ID" value="TCN72049.1"/>
    <property type="molecule type" value="Genomic_DNA"/>
</dbReference>
<evidence type="ECO:0000313" key="3">
    <source>
        <dbReference type="Proteomes" id="UP000294830"/>
    </source>
</evidence>
<accession>A0A4R2F4K3</accession>
<evidence type="ECO:0000256" key="1">
    <source>
        <dbReference type="SAM" id="SignalP"/>
    </source>
</evidence>
<dbReference type="Proteomes" id="UP000294830">
    <property type="component" value="Unassembled WGS sequence"/>
</dbReference>
<protein>
    <submittedName>
        <fullName evidence="2">Uncharacterized protein</fullName>
    </submittedName>
</protein>
<name>A0A4R2F4K3_9BACT</name>
<comment type="caution">
    <text evidence="2">The sequence shown here is derived from an EMBL/GenBank/DDBJ whole genome shotgun (WGS) entry which is preliminary data.</text>
</comment>
<proteinExistence type="predicted"/>
<organism evidence="2 3">
    <name type="scientific">Acetobacteroides hydrogenigenes</name>
    <dbReference type="NCBI Taxonomy" id="979970"/>
    <lineage>
        <taxon>Bacteria</taxon>
        <taxon>Pseudomonadati</taxon>
        <taxon>Bacteroidota</taxon>
        <taxon>Bacteroidia</taxon>
        <taxon>Bacteroidales</taxon>
        <taxon>Rikenellaceae</taxon>
        <taxon>Acetobacteroides</taxon>
    </lineage>
</organism>
<dbReference type="AlphaFoldDB" id="A0A4R2F4K3"/>
<keyword evidence="3" id="KW-1185">Reference proteome</keyword>
<feature type="signal peptide" evidence="1">
    <location>
        <begin position="1"/>
        <end position="24"/>
    </location>
</feature>
<reference evidence="2 3" key="1">
    <citation type="submission" date="2019-03" db="EMBL/GenBank/DDBJ databases">
        <title>Genomic Encyclopedia of Archaeal and Bacterial Type Strains, Phase II (KMG-II): from individual species to whole genera.</title>
        <authorList>
            <person name="Goeker M."/>
        </authorList>
    </citation>
    <scope>NUCLEOTIDE SEQUENCE [LARGE SCALE GENOMIC DNA]</scope>
    <source>
        <strain evidence="2 3">RL-C</strain>
    </source>
</reference>
<keyword evidence="1" id="KW-0732">Signal</keyword>
<dbReference type="OrthoDB" id="9808630at2"/>
<feature type="chain" id="PRO_5020720465" evidence="1">
    <location>
        <begin position="25"/>
        <end position="393"/>
    </location>
</feature>
<sequence>MKRNTRLAIVALAIMTASSTSALAQSATNNQPKDSTTYRPFQISFVPMLGTNGIESPRIANRLSVNIIAGISKGVGAAEYAGIANITKGKVYGFQYAGVLNMTEDATGCQMAGIVNLTQGNVTGFQGAGIANNTRSVKGVQAAGIVNIAKGDVEGSQLAGIGNMAKNVTGAQLSGIFNLANGNAKTQVAGIFNSAESVKGVQISGLVNRAKSVGTQIGFVNIADSCSGASIGIVNIVKTGYHQIELGTDDMLMANLSYRSGIKKLHTIVGASIKSDNSSTVVWGTTFGLGTSVNLSPRTLFDTELLYSQIVCDDKFSHDNKLFRAYLGIDRHLFGKLSLAAGVTANALIYETTNAGNVTRMRELVPYTMVSEKVNDRMHLAGWIGGRVALRLN</sequence>
<gene>
    <name evidence="2" type="ORF">CLV25_1027</name>
</gene>
<dbReference type="RefSeq" id="WP_131838119.1">
    <property type="nucleotide sequence ID" value="NZ_SLWB01000002.1"/>
</dbReference>